<comment type="caution">
    <text evidence="1">The sequence shown here is derived from an EMBL/GenBank/DDBJ whole genome shotgun (WGS) entry which is preliminary data.</text>
</comment>
<dbReference type="AlphaFoldDB" id="A0A6N6NLQ8"/>
<dbReference type="InterPro" id="IPR053139">
    <property type="entry name" value="Surface_bspA-like"/>
</dbReference>
<dbReference type="InterPro" id="IPR032675">
    <property type="entry name" value="LRR_dom_sf"/>
</dbReference>
<dbReference type="SUPFAM" id="SSF52058">
    <property type="entry name" value="L domain-like"/>
    <property type="match status" value="1"/>
</dbReference>
<accession>A0A6N6NLQ8</accession>
<dbReference type="Proteomes" id="UP000468668">
    <property type="component" value="Unassembled WGS sequence"/>
</dbReference>
<dbReference type="InterPro" id="IPR026906">
    <property type="entry name" value="LRR_5"/>
</dbReference>
<dbReference type="EMBL" id="WAJR01000031">
    <property type="protein sequence ID" value="KAB1636958.1"/>
    <property type="molecule type" value="Genomic_DNA"/>
</dbReference>
<organism evidence="1 2">
    <name type="scientific">Ellagibacter isourolithinifaciens</name>
    <dbReference type="NCBI Taxonomy" id="2137581"/>
    <lineage>
        <taxon>Bacteria</taxon>
        <taxon>Bacillati</taxon>
        <taxon>Actinomycetota</taxon>
        <taxon>Coriobacteriia</taxon>
        <taxon>Eggerthellales</taxon>
        <taxon>Eggerthellaceae</taxon>
        <taxon>Ellagibacter</taxon>
    </lineage>
</organism>
<dbReference type="PANTHER" id="PTHR45661">
    <property type="entry name" value="SURFACE ANTIGEN"/>
    <property type="match status" value="1"/>
</dbReference>
<dbReference type="OrthoDB" id="3169902at2"/>
<keyword evidence="2" id="KW-1185">Reference proteome</keyword>
<dbReference type="Gene3D" id="3.80.10.10">
    <property type="entry name" value="Ribonuclease Inhibitor"/>
    <property type="match status" value="1"/>
</dbReference>
<sequence length="511" mass="55087">MLDRANFSSSPLYRREFELFTLIGRHKVHRKAQSEMSQQALTQTPRWEERAATLSSPAPSRRAVGGRGNRTLRLLHTPAMRRATPRVPAPPGMPLLRHMDDPASHLSLKAASVYRTDQAGYCYRIEGGKACILFADSSSKDLAVPEAIDGAPVTAIAAGAFSDLVDLERISLPDSLTSLGAEAFARCASLRAAKLGCALESIGEGAFRGCRHLERLDLPKSLTSIGNSAFSNTSLSRLAIPSSCVNIGDDALCTGPSFPGSAGLAYASSLNEVSVAPGNHTYKMHGGVLCREVPDGRLDAVFCPGSADDVVLGKRVRSVAPSTFAGTHRIAHLLIFEDVSFPEKTPPLPNRACGRLTIGFSTPRGTSWEISLELPSGAVRKRIIDAAFFGGRIRPEALVCAYNESIPQVKDEFEQTRLMAARLARPVMLDEAHRALFRSVVDESFVSLCVHAGARNDWETLDNLMDSGILDGERAPEAVSALNRFGFTLAAAHVIDGKEKRFGSQCIDYGI</sequence>
<evidence type="ECO:0000313" key="1">
    <source>
        <dbReference type="EMBL" id="KAB1636958.1"/>
    </source>
</evidence>
<gene>
    <name evidence="1" type="ORF">F8C90_09400</name>
</gene>
<name>A0A6N6NLQ8_9ACTN</name>
<dbReference type="Pfam" id="PF13306">
    <property type="entry name" value="LRR_5"/>
    <property type="match status" value="1"/>
</dbReference>
<proteinExistence type="predicted"/>
<reference evidence="1 2" key="1">
    <citation type="submission" date="2019-09" db="EMBL/GenBank/DDBJ databases">
        <title>Whole genome shotgun sequencing (WGS) of Ellagibacter isourolithinifaciens DSM 104140(T) and Adlercreutzia muris DSM 29508(T).</title>
        <authorList>
            <person name="Stoll D.A."/>
            <person name="Danylec N."/>
            <person name="Huch M."/>
        </authorList>
    </citation>
    <scope>NUCLEOTIDE SEQUENCE [LARGE SCALE GENOMIC DNA]</scope>
    <source>
        <strain evidence="1 2">DSM 104140</strain>
    </source>
</reference>
<protein>
    <submittedName>
        <fullName evidence="1">Leucine-rich repeat domain-containing protein</fullName>
    </submittedName>
</protein>
<evidence type="ECO:0000313" key="2">
    <source>
        <dbReference type="Proteomes" id="UP000468668"/>
    </source>
</evidence>
<dbReference type="PANTHER" id="PTHR45661:SF3">
    <property type="entry name" value="IG-LIKE DOMAIN-CONTAINING PROTEIN"/>
    <property type="match status" value="1"/>
</dbReference>